<reference evidence="1" key="1">
    <citation type="submission" date="2014-09" db="EMBL/GenBank/DDBJ databases">
        <authorList>
            <person name="Magalhaes I.L.F."/>
            <person name="Oliveira U."/>
            <person name="Santos F.R."/>
            <person name="Vidigal T.H.D.A."/>
            <person name="Brescovit A.D."/>
            <person name="Santos A.J."/>
        </authorList>
    </citation>
    <scope>NUCLEOTIDE SEQUENCE</scope>
    <source>
        <tissue evidence="1">Shoot tissue taken approximately 20 cm above the soil surface</tissue>
    </source>
</reference>
<dbReference type="EMBL" id="GBRH01279002">
    <property type="protein sequence ID" value="JAD18893.1"/>
    <property type="molecule type" value="Transcribed_RNA"/>
</dbReference>
<name>A0A0A8Y1F7_ARUDO</name>
<protein>
    <submittedName>
        <fullName evidence="1">Uncharacterized protein</fullName>
    </submittedName>
</protein>
<proteinExistence type="predicted"/>
<sequence length="33" mass="3886">MPSHGHVLDNMRESRHLCCMLDVEFIFTLLVQL</sequence>
<organism evidence="1">
    <name type="scientific">Arundo donax</name>
    <name type="common">Giant reed</name>
    <name type="synonym">Donax arundinaceus</name>
    <dbReference type="NCBI Taxonomy" id="35708"/>
    <lineage>
        <taxon>Eukaryota</taxon>
        <taxon>Viridiplantae</taxon>
        <taxon>Streptophyta</taxon>
        <taxon>Embryophyta</taxon>
        <taxon>Tracheophyta</taxon>
        <taxon>Spermatophyta</taxon>
        <taxon>Magnoliopsida</taxon>
        <taxon>Liliopsida</taxon>
        <taxon>Poales</taxon>
        <taxon>Poaceae</taxon>
        <taxon>PACMAD clade</taxon>
        <taxon>Arundinoideae</taxon>
        <taxon>Arundineae</taxon>
        <taxon>Arundo</taxon>
    </lineage>
</organism>
<reference evidence="1" key="2">
    <citation type="journal article" date="2015" name="Data Brief">
        <title>Shoot transcriptome of the giant reed, Arundo donax.</title>
        <authorList>
            <person name="Barrero R.A."/>
            <person name="Guerrero F.D."/>
            <person name="Moolhuijzen P."/>
            <person name="Goolsby J.A."/>
            <person name="Tidwell J."/>
            <person name="Bellgard S.E."/>
            <person name="Bellgard M.I."/>
        </authorList>
    </citation>
    <scope>NUCLEOTIDE SEQUENCE</scope>
    <source>
        <tissue evidence="1">Shoot tissue taken approximately 20 cm above the soil surface</tissue>
    </source>
</reference>
<dbReference type="AlphaFoldDB" id="A0A0A8Y1F7"/>
<evidence type="ECO:0000313" key="1">
    <source>
        <dbReference type="EMBL" id="JAD18893.1"/>
    </source>
</evidence>
<accession>A0A0A8Y1F7</accession>